<sequence length="318" mass="36665">MKKTNLIKQYTFIFSSICLFLLLGLATSCQKEEITSPEEVATEEATDLKYFFDGIEYNKEEWNDYLTDSKTDKDSYYYTMAENKVYVHNSADQYYAFQEFVKQAIESGENLASIFLNKSSCYFASDLSDTPNYYYSNGDIFNGEAYRYCSEADYRNREFITLLTLYKDIDFGGSGEMRIYFADYVEEAAIGGWGGLRWKEINSGSIDLPSEFKDEVSSFKYEVLAEPDLYAIYGNSIRNYRIVWTVDLVGTTALLDGTCAFRKSLAINKNNDGTYNTNRKYEDDKNLHNNRAYSCGTLSNWGDRADYVRFKMTGNQIN</sequence>
<evidence type="ECO:0000256" key="1">
    <source>
        <dbReference type="SAM" id="SignalP"/>
    </source>
</evidence>
<dbReference type="PROSITE" id="PS51257">
    <property type="entry name" value="PROKAR_LIPOPROTEIN"/>
    <property type="match status" value="1"/>
</dbReference>
<keyword evidence="1" id="KW-0732">Signal</keyword>
<proteinExistence type="predicted"/>
<evidence type="ECO:0000313" key="3">
    <source>
        <dbReference type="Proteomes" id="UP000619238"/>
    </source>
</evidence>
<protein>
    <submittedName>
        <fullName evidence="2">Uncharacterized protein</fullName>
    </submittedName>
</protein>
<evidence type="ECO:0000313" key="2">
    <source>
        <dbReference type="EMBL" id="MBC8754291.1"/>
    </source>
</evidence>
<accession>A0ABR7Q6U3</accession>
<dbReference type="RefSeq" id="WP_187561334.1">
    <property type="nucleotide sequence ID" value="NZ_JACGWS010000003.1"/>
</dbReference>
<comment type="caution">
    <text evidence="2">The sequence shown here is derived from an EMBL/GenBank/DDBJ whole genome shotgun (WGS) entry which is preliminary data.</text>
</comment>
<name>A0ABR7Q6U3_9FLAO</name>
<keyword evidence="3" id="KW-1185">Reference proteome</keyword>
<feature type="signal peptide" evidence="1">
    <location>
        <begin position="1"/>
        <end position="31"/>
    </location>
</feature>
<dbReference type="EMBL" id="JACGWS010000003">
    <property type="protein sequence ID" value="MBC8754291.1"/>
    <property type="molecule type" value="Genomic_DNA"/>
</dbReference>
<feature type="chain" id="PRO_5047445293" evidence="1">
    <location>
        <begin position="32"/>
        <end position="318"/>
    </location>
</feature>
<organism evidence="2 3">
    <name type="scientific">Kordia aestuariivivens</name>
    <dbReference type="NCBI Taxonomy" id="2759037"/>
    <lineage>
        <taxon>Bacteria</taxon>
        <taxon>Pseudomonadati</taxon>
        <taxon>Bacteroidota</taxon>
        <taxon>Flavobacteriia</taxon>
        <taxon>Flavobacteriales</taxon>
        <taxon>Flavobacteriaceae</taxon>
        <taxon>Kordia</taxon>
    </lineage>
</organism>
<gene>
    <name evidence="2" type="ORF">H2O64_06385</name>
</gene>
<dbReference type="Proteomes" id="UP000619238">
    <property type="component" value="Unassembled WGS sequence"/>
</dbReference>
<reference evidence="2 3" key="1">
    <citation type="submission" date="2020-07" db="EMBL/GenBank/DDBJ databases">
        <title>Description of Kordia aestuariivivens sp. nov., isolated from a tidal flat.</title>
        <authorList>
            <person name="Park S."/>
            <person name="Yoon J.-H."/>
        </authorList>
    </citation>
    <scope>NUCLEOTIDE SEQUENCE [LARGE SCALE GENOMIC DNA]</scope>
    <source>
        <strain evidence="2 3">YSTF-M3</strain>
    </source>
</reference>